<dbReference type="GO" id="GO:0043161">
    <property type="term" value="P:proteasome-mediated ubiquitin-dependent protein catabolic process"/>
    <property type="evidence" value="ECO:0007669"/>
    <property type="project" value="TreeGrafter"/>
</dbReference>
<dbReference type="InterPro" id="IPR001258">
    <property type="entry name" value="NHL_repeat"/>
</dbReference>
<accession>A0AA88GSQ6</accession>
<dbReference type="GO" id="GO:0061630">
    <property type="term" value="F:ubiquitin protein ligase activity"/>
    <property type="evidence" value="ECO:0007669"/>
    <property type="project" value="TreeGrafter"/>
</dbReference>
<dbReference type="GO" id="GO:0008270">
    <property type="term" value="F:zinc ion binding"/>
    <property type="evidence" value="ECO:0007669"/>
    <property type="project" value="UniProtKB-KW"/>
</dbReference>
<dbReference type="InterPro" id="IPR011042">
    <property type="entry name" value="6-blade_b-propeller_TolB-like"/>
</dbReference>
<dbReference type="SUPFAM" id="SSF63825">
    <property type="entry name" value="YWTD domain"/>
    <property type="match status" value="1"/>
</dbReference>
<evidence type="ECO:0000313" key="4">
    <source>
        <dbReference type="Proteomes" id="UP000816034"/>
    </source>
</evidence>
<evidence type="ECO:0000256" key="2">
    <source>
        <dbReference type="PROSITE-ProRule" id="PRU00504"/>
    </source>
</evidence>
<dbReference type="Gene3D" id="2.120.10.30">
    <property type="entry name" value="TolB, C-terminal domain"/>
    <property type="match status" value="2"/>
</dbReference>
<dbReference type="InterPro" id="IPR050952">
    <property type="entry name" value="TRIM-NHL_E3_ligases"/>
</dbReference>
<dbReference type="PANTHER" id="PTHR24104">
    <property type="entry name" value="E3 UBIQUITIN-PROTEIN LIGASE NHLRC1-RELATED"/>
    <property type="match status" value="1"/>
</dbReference>
<keyword evidence="1" id="KW-0677">Repeat</keyword>
<protein>
    <submittedName>
        <fullName evidence="3">Uncharacterized protein</fullName>
    </submittedName>
</protein>
<feature type="repeat" description="NHL" evidence="2">
    <location>
        <begin position="314"/>
        <end position="353"/>
    </location>
</feature>
<dbReference type="EMBL" id="PYSW02000016">
    <property type="protein sequence ID" value="KAG2386342.1"/>
    <property type="molecule type" value="Genomic_DNA"/>
</dbReference>
<dbReference type="GeneID" id="68095243"/>
<dbReference type="Proteomes" id="UP000816034">
    <property type="component" value="Unassembled WGS sequence"/>
</dbReference>
<organism evidence="3 4">
    <name type="scientific">Naegleria lovaniensis</name>
    <name type="common">Amoeba</name>
    <dbReference type="NCBI Taxonomy" id="51637"/>
    <lineage>
        <taxon>Eukaryota</taxon>
        <taxon>Discoba</taxon>
        <taxon>Heterolobosea</taxon>
        <taxon>Tetramitia</taxon>
        <taxon>Eutetramitia</taxon>
        <taxon>Vahlkampfiidae</taxon>
        <taxon>Naegleria</taxon>
    </lineage>
</organism>
<gene>
    <name evidence="3" type="ORF">C9374_002788</name>
</gene>
<dbReference type="RefSeq" id="XP_044550334.1">
    <property type="nucleotide sequence ID" value="XM_044692243.1"/>
</dbReference>
<name>A0AA88GSQ6_NAELO</name>
<dbReference type="Pfam" id="PF01436">
    <property type="entry name" value="NHL"/>
    <property type="match status" value="2"/>
</dbReference>
<sequence>MTESVKMILLDLKVDDDESLSESRDSSPYSKLKEKLRTRKCELKAFSLNFESVGSLGVYERQDCSNDCFSHPWDVRFSRKYNCIVISDYGNHRIQVFCANSKEYKTTLKFSTTIYSPASLYIEHDYDGYDREALFVEYEIDEARYISKYDLESFLINSMEQVETHELWKSTKCSCPAGIAVWKKTRSIHDRIVFVCDYDESVIYLFKSSTGEFISALTSDSPLFYIKHPLGIDISMEGLVFISQGLSQNNILILRYSYENGKWITLNKISNVNDLFSVPRGLVFDNVSKRLLVSICESNTIQVFTEDGAFCQMFGYNKKDKNGFLNPDGICVNELTGELYVCDYGNHRIQIYK</sequence>
<dbReference type="CDD" id="cd05819">
    <property type="entry name" value="NHL"/>
    <property type="match status" value="1"/>
</dbReference>
<proteinExistence type="predicted"/>
<dbReference type="AlphaFoldDB" id="A0AA88GSQ6"/>
<dbReference type="PROSITE" id="PS51125">
    <property type="entry name" value="NHL"/>
    <property type="match status" value="1"/>
</dbReference>
<evidence type="ECO:0000256" key="1">
    <source>
        <dbReference type="ARBA" id="ARBA00022737"/>
    </source>
</evidence>
<keyword evidence="4" id="KW-1185">Reference proteome</keyword>
<evidence type="ECO:0000313" key="3">
    <source>
        <dbReference type="EMBL" id="KAG2386342.1"/>
    </source>
</evidence>
<comment type="caution">
    <text evidence="3">The sequence shown here is derived from an EMBL/GenBank/DDBJ whole genome shotgun (WGS) entry which is preliminary data.</text>
</comment>
<dbReference type="PANTHER" id="PTHR24104:SF25">
    <property type="entry name" value="PROTEIN LIN-41"/>
    <property type="match status" value="1"/>
</dbReference>
<dbReference type="GO" id="GO:0000209">
    <property type="term" value="P:protein polyubiquitination"/>
    <property type="evidence" value="ECO:0007669"/>
    <property type="project" value="TreeGrafter"/>
</dbReference>
<reference evidence="3 4" key="1">
    <citation type="journal article" date="2018" name="BMC Genomics">
        <title>The genome of Naegleria lovaniensis, the basis for a comparative approach to unravel pathogenicity factors of the human pathogenic amoeba N. fowleri.</title>
        <authorList>
            <person name="Liechti N."/>
            <person name="Schurch N."/>
            <person name="Bruggmann R."/>
            <person name="Wittwer M."/>
        </authorList>
    </citation>
    <scope>NUCLEOTIDE SEQUENCE [LARGE SCALE GENOMIC DNA]</scope>
    <source>
        <strain evidence="3 4">ATCC 30569</strain>
    </source>
</reference>